<dbReference type="GO" id="GO:0003677">
    <property type="term" value="F:DNA binding"/>
    <property type="evidence" value="ECO:0007669"/>
    <property type="project" value="InterPro"/>
</dbReference>
<dbReference type="PROSITE" id="PS51898">
    <property type="entry name" value="TYR_RECOMBINASE"/>
    <property type="match status" value="1"/>
</dbReference>
<proteinExistence type="predicted"/>
<evidence type="ECO:0000313" key="4">
    <source>
        <dbReference type="Proteomes" id="UP000077412"/>
    </source>
</evidence>
<protein>
    <recommendedName>
        <fullName evidence="2">Tyr recombinase domain-containing protein</fullName>
    </recommendedName>
</protein>
<organism evidence="3 4">
    <name type="scientific">Fictibacillus arsenicus</name>
    <dbReference type="NCBI Taxonomy" id="255247"/>
    <lineage>
        <taxon>Bacteria</taxon>
        <taxon>Bacillati</taxon>
        <taxon>Bacillota</taxon>
        <taxon>Bacilli</taxon>
        <taxon>Bacillales</taxon>
        <taxon>Fictibacillaceae</taxon>
        <taxon>Fictibacillus</taxon>
    </lineage>
</organism>
<dbReference type="KEGG" id="far:ABE41_015060"/>
<sequence length="322" mass="38230">MKNLKEEIELFIKHSSYSSLYKKNFQKRLCEFLIYLSNETGENVEEVNLEKVYETVNSSGKTLFYSRLDSVLIDQYFQANLHKSYNGLHQSRRALQSFFFYLNRKYDFPILTDDMCFMIDDHKRPHQEKSKYVPTRHDLLKFLQSLIGKSTNMERDLLFFLLLITTGSRSSEILDTKVCDIDFVNETIYRKQTKNKESKYIILRVGFGQILQRYIDRYDLSKNDYLINNNRQKIHLKELQKAFEFFLAEANLPFSTLHSLRHSFATIMAESGAEILVIQQLLGHKKIQSTKTYIDQNYTRNIGMELQVNKEVYKHIKNRVKT</sequence>
<dbReference type="GO" id="GO:0006310">
    <property type="term" value="P:DNA recombination"/>
    <property type="evidence" value="ECO:0007669"/>
    <property type="project" value="UniProtKB-KW"/>
</dbReference>
<evidence type="ECO:0000256" key="1">
    <source>
        <dbReference type="ARBA" id="ARBA00023172"/>
    </source>
</evidence>
<dbReference type="InterPro" id="IPR002104">
    <property type="entry name" value="Integrase_catalytic"/>
</dbReference>
<accession>A0A1B1Z7G7</accession>
<dbReference type="RefSeq" id="WP_066291982.1">
    <property type="nucleotide sequence ID" value="NZ_CP016761.1"/>
</dbReference>
<reference evidence="3 4" key="1">
    <citation type="submission" date="2016-08" db="EMBL/GenBank/DDBJ databases">
        <title>Complete genome sequence of Fictibacillus arsenicus G25-54, a strain with toxicity to nematodes and a potential arsenic-resistance activity.</title>
        <authorList>
            <person name="Zheng Z."/>
        </authorList>
    </citation>
    <scope>NUCLEOTIDE SEQUENCE [LARGE SCALE GENOMIC DNA]</scope>
    <source>
        <strain evidence="3 4">G25-54</strain>
    </source>
</reference>
<dbReference type="PANTHER" id="PTHR30349">
    <property type="entry name" value="PHAGE INTEGRASE-RELATED"/>
    <property type="match status" value="1"/>
</dbReference>
<dbReference type="InterPro" id="IPR011010">
    <property type="entry name" value="DNA_brk_join_enz"/>
</dbReference>
<keyword evidence="1" id="KW-0233">DNA recombination</keyword>
<dbReference type="GO" id="GO:0015074">
    <property type="term" value="P:DNA integration"/>
    <property type="evidence" value="ECO:0007669"/>
    <property type="project" value="InterPro"/>
</dbReference>
<dbReference type="OrthoDB" id="111144at2"/>
<dbReference type="AlphaFoldDB" id="A0A1B1Z7G7"/>
<dbReference type="Gene3D" id="1.10.443.10">
    <property type="entry name" value="Intergrase catalytic core"/>
    <property type="match status" value="1"/>
</dbReference>
<keyword evidence="4" id="KW-1185">Reference proteome</keyword>
<evidence type="ECO:0000313" key="3">
    <source>
        <dbReference type="EMBL" id="ANX13326.1"/>
    </source>
</evidence>
<evidence type="ECO:0000259" key="2">
    <source>
        <dbReference type="PROSITE" id="PS51898"/>
    </source>
</evidence>
<name>A0A1B1Z7G7_9BACL</name>
<dbReference type="EMBL" id="CP016761">
    <property type="protein sequence ID" value="ANX13326.1"/>
    <property type="molecule type" value="Genomic_DNA"/>
</dbReference>
<dbReference type="InterPro" id="IPR013762">
    <property type="entry name" value="Integrase-like_cat_sf"/>
</dbReference>
<dbReference type="InterPro" id="IPR050090">
    <property type="entry name" value="Tyrosine_recombinase_XerCD"/>
</dbReference>
<dbReference type="Pfam" id="PF00589">
    <property type="entry name" value="Phage_integrase"/>
    <property type="match status" value="1"/>
</dbReference>
<dbReference type="SUPFAM" id="SSF56349">
    <property type="entry name" value="DNA breaking-rejoining enzymes"/>
    <property type="match status" value="1"/>
</dbReference>
<dbReference type="STRING" id="255247.ABE41_015060"/>
<gene>
    <name evidence="3" type="ORF">ABE41_015060</name>
</gene>
<feature type="domain" description="Tyr recombinase" evidence="2">
    <location>
        <begin position="128"/>
        <end position="314"/>
    </location>
</feature>
<dbReference type="CDD" id="cd00796">
    <property type="entry name" value="INT_Rci_Hp1_C"/>
    <property type="match status" value="1"/>
</dbReference>
<dbReference type="Proteomes" id="UP000077412">
    <property type="component" value="Chromosome"/>
</dbReference>
<dbReference type="PANTHER" id="PTHR30349:SF64">
    <property type="entry name" value="PROPHAGE INTEGRASE INTD-RELATED"/>
    <property type="match status" value="1"/>
</dbReference>